<dbReference type="Proteomes" id="UP000076154">
    <property type="component" value="Unassembled WGS sequence"/>
</dbReference>
<feature type="compositionally biased region" description="Low complexity" evidence="1">
    <location>
        <begin position="66"/>
        <end position="77"/>
    </location>
</feature>
<sequence>MVTRVETSSRVSIRRWCIIPSSSIFFSILTCCSRSADIGHSMTLHSSAVPRSISAQINRPPQFHAPTSPTSSTSLSPNCTQGQQLASFLQAFSTGLGPP</sequence>
<evidence type="ECO:0000256" key="1">
    <source>
        <dbReference type="SAM" id="MobiDB-lite"/>
    </source>
</evidence>
<keyword evidence="3" id="KW-1185">Reference proteome</keyword>
<organism evidence="2 3">
    <name type="scientific">Hypsizygus marmoreus</name>
    <name type="common">White beech mushroom</name>
    <name type="synonym">Agaricus marmoreus</name>
    <dbReference type="NCBI Taxonomy" id="39966"/>
    <lineage>
        <taxon>Eukaryota</taxon>
        <taxon>Fungi</taxon>
        <taxon>Dikarya</taxon>
        <taxon>Basidiomycota</taxon>
        <taxon>Agaricomycotina</taxon>
        <taxon>Agaricomycetes</taxon>
        <taxon>Agaricomycetidae</taxon>
        <taxon>Agaricales</taxon>
        <taxon>Tricholomatineae</taxon>
        <taxon>Lyophyllaceae</taxon>
        <taxon>Hypsizygus</taxon>
    </lineage>
</organism>
<evidence type="ECO:0000313" key="2">
    <source>
        <dbReference type="EMBL" id="RDB18826.1"/>
    </source>
</evidence>
<reference evidence="2" key="1">
    <citation type="submission" date="2018-04" db="EMBL/GenBank/DDBJ databases">
        <title>Whole genome sequencing of Hypsizygus marmoreus.</title>
        <authorList>
            <person name="Choi I.-G."/>
            <person name="Min B."/>
            <person name="Kim J.-G."/>
            <person name="Kim S."/>
            <person name="Oh Y.-L."/>
            <person name="Kong W.-S."/>
            <person name="Park H."/>
            <person name="Jeong J."/>
            <person name="Song E.-S."/>
        </authorList>
    </citation>
    <scope>NUCLEOTIDE SEQUENCE [LARGE SCALE GENOMIC DNA]</scope>
    <source>
        <strain evidence="2">51987-8</strain>
    </source>
</reference>
<feature type="region of interest" description="Disordered" evidence="1">
    <location>
        <begin position="58"/>
        <end position="79"/>
    </location>
</feature>
<name>A0A369JJ36_HYPMA</name>
<dbReference type="InParanoid" id="A0A369JJ36"/>
<proteinExistence type="predicted"/>
<dbReference type="AlphaFoldDB" id="A0A369JJ36"/>
<gene>
    <name evidence="2" type="ORF">Hypma_014574</name>
</gene>
<dbReference type="EMBL" id="LUEZ02000087">
    <property type="protein sequence ID" value="RDB18826.1"/>
    <property type="molecule type" value="Genomic_DNA"/>
</dbReference>
<evidence type="ECO:0000313" key="3">
    <source>
        <dbReference type="Proteomes" id="UP000076154"/>
    </source>
</evidence>
<protein>
    <submittedName>
        <fullName evidence="2">Uncharacterized protein</fullName>
    </submittedName>
</protein>
<accession>A0A369JJ36</accession>
<comment type="caution">
    <text evidence="2">The sequence shown here is derived from an EMBL/GenBank/DDBJ whole genome shotgun (WGS) entry which is preliminary data.</text>
</comment>